<protein>
    <submittedName>
        <fullName evidence="2">Uncharacterized protein</fullName>
    </submittedName>
</protein>
<feature type="compositionally biased region" description="Polar residues" evidence="1">
    <location>
        <begin position="44"/>
        <end position="53"/>
    </location>
</feature>
<dbReference type="EMBL" id="JAKROA010000005">
    <property type="protein sequence ID" value="KAL5106816.1"/>
    <property type="molecule type" value="Genomic_DNA"/>
</dbReference>
<evidence type="ECO:0000313" key="2">
    <source>
        <dbReference type="EMBL" id="KAL5106816.1"/>
    </source>
</evidence>
<sequence>MTHHADAAVKAMRATPTTTTKVPSNGKHVDQIQRRDEEGVVTRTPFTSPSPYSIPSGMRQATLLFVEDAEARAGVGHVLMHRLPLSFSMCSTQMALLTTTLCKGLNHRRHVMSEEAVVQPD</sequence>
<dbReference type="Proteomes" id="UP001651158">
    <property type="component" value="Unassembled WGS sequence"/>
</dbReference>
<organism evidence="2 3">
    <name type="scientific">Taenia crassiceps</name>
    <dbReference type="NCBI Taxonomy" id="6207"/>
    <lineage>
        <taxon>Eukaryota</taxon>
        <taxon>Metazoa</taxon>
        <taxon>Spiralia</taxon>
        <taxon>Lophotrochozoa</taxon>
        <taxon>Platyhelminthes</taxon>
        <taxon>Cestoda</taxon>
        <taxon>Eucestoda</taxon>
        <taxon>Cyclophyllidea</taxon>
        <taxon>Taeniidae</taxon>
        <taxon>Taenia</taxon>
    </lineage>
</organism>
<keyword evidence="3" id="KW-1185">Reference proteome</keyword>
<comment type="caution">
    <text evidence="2">The sequence shown here is derived from an EMBL/GenBank/DDBJ whole genome shotgun (WGS) entry which is preliminary data.</text>
</comment>
<accession>A0ABR4QAR6</accession>
<reference evidence="2 3" key="1">
    <citation type="journal article" date="2022" name="Front. Cell. Infect. Microbiol.">
        <title>The Genomes of Two Strains of Taenia crassiceps the Animal Model for the Study of Human Cysticercosis.</title>
        <authorList>
            <person name="Bobes R.J."/>
            <person name="Estrada K."/>
            <person name="Rios-Valencia D.G."/>
            <person name="Calderon-Gallegos A."/>
            <person name="de la Torre P."/>
            <person name="Carrero J.C."/>
            <person name="Sanchez-Flores A."/>
            <person name="Laclette J.P."/>
        </authorList>
    </citation>
    <scope>NUCLEOTIDE SEQUENCE [LARGE SCALE GENOMIC DNA]</scope>
    <source>
        <strain evidence="2">WFUcys</strain>
    </source>
</reference>
<feature type="compositionally biased region" description="Basic and acidic residues" evidence="1">
    <location>
        <begin position="27"/>
        <end position="40"/>
    </location>
</feature>
<name>A0ABR4QAR6_9CEST</name>
<evidence type="ECO:0000313" key="3">
    <source>
        <dbReference type="Proteomes" id="UP001651158"/>
    </source>
</evidence>
<feature type="region of interest" description="Disordered" evidence="1">
    <location>
        <begin position="1"/>
        <end position="54"/>
    </location>
</feature>
<proteinExistence type="predicted"/>
<evidence type="ECO:0000256" key="1">
    <source>
        <dbReference type="SAM" id="MobiDB-lite"/>
    </source>
</evidence>
<gene>
    <name evidence="2" type="ORF">TcWFU_004918</name>
</gene>